<evidence type="ECO:0000256" key="1">
    <source>
        <dbReference type="SAM" id="MobiDB-lite"/>
    </source>
</evidence>
<gene>
    <name evidence="2" type="ORF">M514_28049</name>
</gene>
<feature type="region of interest" description="Disordered" evidence="1">
    <location>
        <begin position="41"/>
        <end position="62"/>
    </location>
</feature>
<organism evidence="2">
    <name type="scientific">Trichuris suis</name>
    <name type="common">pig whipworm</name>
    <dbReference type="NCBI Taxonomy" id="68888"/>
    <lineage>
        <taxon>Eukaryota</taxon>
        <taxon>Metazoa</taxon>
        <taxon>Ecdysozoa</taxon>
        <taxon>Nematoda</taxon>
        <taxon>Enoplea</taxon>
        <taxon>Dorylaimia</taxon>
        <taxon>Trichinellida</taxon>
        <taxon>Trichuridae</taxon>
        <taxon>Trichuris</taxon>
    </lineage>
</organism>
<proteinExistence type="predicted"/>
<evidence type="ECO:0000313" key="2">
    <source>
        <dbReference type="EMBL" id="KFD59772.1"/>
    </source>
</evidence>
<protein>
    <submittedName>
        <fullName evidence="2">Uncharacterized protein</fullName>
    </submittedName>
</protein>
<dbReference type="EMBL" id="KL367740">
    <property type="protein sequence ID" value="KFD59772.1"/>
    <property type="molecule type" value="Genomic_DNA"/>
</dbReference>
<dbReference type="Proteomes" id="UP000030758">
    <property type="component" value="Unassembled WGS sequence"/>
</dbReference>
<dbReference type="AlphaFoldDB" id="A0A085MRC6"/>
<name>A0A085MRC6_9BILA</name>
<sequence>MAAVRKLLEPLFCLASVSATEKALSETFAQAAVNAINKDESSGETNFTFSTNTTKSRKLTIE</sequence>
<accession>A0A085MRC6</accession>
<reference evidence="2" key="1">
    <citation type="journal article" date="2014" name="Nat. Genet.">
        <title>Genome and transcriptome of the porcine whipworm Trichuris suis.</title>
        <authorList>
            <person name="Jex A.R."/>
            <person name="Nejsum P."/>
            <person name="Schwarz E.M."/>
            <person name="Hu L."/>
            <person name="Young N.D."/>
            <person name="Hall R.S."/>
            <person name="Korhonen P.K."/>
            <person name="Liao S."/>
            <person name="Thamsborg S."/>
            <person name="Xia J."/>
            <person name="Xu P."/>
            <person name="Wang S."/>
            <person name="Scheerlinck J.P."/>
            <person name="Hofmann A."/>
            <person name="Sternberg P.W."/>
            <person name="Wang J."/>
            <person name="Gasser R.B."/>
        </authorList>
    </citation>
    <scope>NUCLEOTIDE SEQUENCE [LARGE SCALE GENOMIC DNA]</scope>
    <source>
        <strain evidence="2">DCEP-RM93F</strain>
    </source>
</reference>
<feature type="compositionally biased region" description="Low complexity" evidence="1">
    <location>
        <begin position="45"/>
        <end position="54"/>
    </location>
</feature>